<gene>
    <name evidence="3" type="ORF">M1L60_40035</name>
</gene>
<keyword evidence="3" id="KW-0687">Ribonucleoprotein</keyword>
<dbReference type="EMBL" id="JAMYJR010000051">
    <property type="protein sequence ID" value="MCO8276788.1"/>
    <property type="molecule type" value="Genomic_DNA"/>
</dbReference>
<dbReference type="GO" id="GO:0032259">
    <property type="term" value="P:methylation"/>
    <property type="evidence" value="ECO:0007669"/>
    <property type="project" value="UniProtKB-KW"/>
</dbReference>
<dbReference type="Proteomes" id="UP001523369">
    <property type="component" value="Unassembled WGS sequence"/>
</dbReference>
<accession>A0ABT1E127</accession>
<keyword evidence="4" id="KW-1185">Reference proteome</keyword>
<name>A0ABT1E127_9ACTN</name>
<sequence length="206" mass="21982">MSDWRSWFAFGSVLPLAPGVHAPSRFSALLAAALDDCAGRTVIDAGCGAGLITIAALRAGADRVVAIDIDPVAVELTRANVARTIGGVSSARLQTRQLDFRELSRIDADLLAVNPPQRPQSILKSVEPDQRHLHEGGGPDGLDTLRLVLDHTAAAVVRTTAADILPSHNLEGRTCRRVLTATLPMHRAWHPLTGPAAPVSVWDLRH</sequence>
<dbReference type="CDD" id="cd02440">
    <property type="entry name" value="AdoMet_MTases"/>
    <property type="match status" value="1"/>
</dbReference>
<evidence type="ECO:0000313" key="4">
    <source>
        <dbReference type="Proteomes" id="UP001523369"/>
    </source>
</evidence>
<dbReference type="GO" id="GO:0008168">
    <property type="term" value="F:methyltransferase activity"/>
    <property type="evidence" value="ECO:0007669"/>
    <property type="project" value="UniProtKB-KW"/>
</dbReference>
<dbReference type="GO" id="GO:0005840">
    <property type="term" value="C:ribosome"/>
    <property type="evidence" value="ECO:0007669"/>
    <property type="project" value="UniProtKB-KW"/>
</dbReference>
<keyword evidence="3" id="KW-0689">Ribosomal protein</keyword>
<evidence type="ECO:0000256" key="2">
    <source>
        <dbReference type="ARBA" id="ARBA00022679"/>
    </source>
</evidence>
<proteinExistence type="predicted"/>
<evidence type="ECO:0000313" key="3">
    <source>
        <dbReference type="EMBL" id="MCO8276788.1"/>
    </source>
</evidence>
<keyword evidence="1 3" id="KW-0489">Methyltransferase</keyword>
<comment type="caution">
    <text evidence="3">The sequence shown here is derived from an EMBL/GenBank/DDBJ whole genome shotgun (WGS) entry which is preliminary data.</text>
</comment>
<dbReference type="PANTHER" id="PTHR43648">
    <property type="entry name" value="ELECTRON TRANSFER FLAVOPROTEIN BETA SUBUNIT LYSINE METHYLTRANSFERASE"/>
    <property type="match status" value="1"/>
</dbReference>
<dbReference type="PANTHER" id="PTHR43648:SF1">
    <property type="entry name" value="ELECTRON TRANSFER FLAVOPROTEIN BETA SUBUNIT LYSINE METHYLTRANSFERASE"/>
    <property type="match status" value="1"/>
</dbReference>
<organism evidence="3 4">
    <name type="scientific">Paractinoplanes aksuensis</name>
    <dbReference type="NCBI Taxonomy" id="2939490"/>
    <lineage>
        <taxon>Bacteria</taxon>
        <taxon>Bacillati</taxon>
        <taxon>Actinomycetota</taxon>
        <taxon>Actinomycetes</taxon>
        <taxon>Micromonosporales</taxon>
        <taxon>Micromonosporaceae</taxon>
        <taxon>Paractinoplanes</taxon>
    </lineage>
</organism>
<keyword evidence="2" id="KW-0808">Transferase</keyword>
<dbReference type="RefSeq" id="WP_253242813.1">
    <property type="nucleotide sequence ID" value="NZ_JAMYJR010000051.1"/>
</dbReference>
<reference evidence="3 4" key="1">
    <citation type="submission" date="2022-06" db="EMBL/GenBank/DDBJ databases">
        <title>New Species of the Genus Actinoplanes, ActinopZanes ferrugineus.</title>
        <authorList>
            <person name="Ding P."/>
        </authorList>
    </citation>
    <scope>NUCLEOTIDE SEQUENCE [LARGE SCALE GENOMIC DNA]</scope>
    <source>
        <strain evidence="3 4">TRM88003</strain>
    </source>
</reference>
<dbReference type="SUPFAM" id="SSF53335">
    <property type="entry name" value="S-adenosyl-L-methionine-dependent methyltransferases"/>
    <property type="match status" value="1"/>
</dbReference>
<dbReference type="InterPro" id="IPR050078">
    <property type="entry name" value="Ribosomal_L11_MeTrfase_PrmA"/>
</dbReference>
<protein>
    <submittedName>
        <fullName evidence="3">50S ribosomal protein L11 methyltransferase</fullName>
    </submittedName>
</protein>
<evidence type="ECO:0000256" key="1">
    <source>
        <dbReference type="ARBA" id="ARBA00022603"/>
    </source>
</evidence>
<dbReference type="InterPro" id="IPR029063">
    <property type="entry name" value="SAM-dependent_MTases_sf"/>
</dbReference>
<dbReference type="Pfam" id="PF06325">
    <property type="entry name" value="PrmA"/>
    <property type="match status" value="1"/>
</dbReference>
<dbReference type="Gene3D" id="3.40.50.150">
    <property type="entry name" value="Vaccinia Virus protein VP39"/>
    <property type="match status" value="1"/>
</dbReference>